<evidence type="ECO:0000313" key="6">
    <source>
        <dbReference type="Proteomes" id="UP001500767"/>
    </source>
</evidence>
<organism evidence="5 6">
    <name type="scientific">Microlunatus spumicola</name>
    <dbReference type="NCBI Taxonomy" id="81499"/>
    <lineage>
        <taxon>Bacteria</taxon>
        <taxon>Bacillati</taxon>
        <taxon>Actinomycetota</taxon>
        <taxon>Actinomycetes</taxon>
        <taxon>Propionibacteriales</taxon>
        <taxon>Propionibacteriaceae</taxon>
        <taxon>Microlunatus</taxon>
    </lineage>
</organism>
<feature type="region of interest" description="Disordered" evidence="1">
    <location>
        <begin position="169"/>
        <end position="203"/>
    </location>
</feature>
<feature type="compositionally biased region" description="Low complexity" evidence="1">
    <location>
        <begin position="487"/>
        <end position="496"/>
    </location>
</feature>
<feature type="compositionally biased region" description="Acidic residues" evidence="1">
    <location>
        <begin position="179"/>
        <end position="194"/>
    </location>
</feature>
<accession>A0ABP6X6J3</accession>
<proteinExistence type="predicted"/>
<evidence type="ECO:0000256" key="3">
    <source>
        <dbReference type="SAM" id="SignalP"/>
    </source>
</evidence>
<feature type="compositionally biased region" description="Gly residues" evidence="1">
    <location>
        <begin position="477"/>
        <end position="486"/>
    </location>
</feature>
<gene>
    <name evidence="5" type="ORF">GCM10022197_14040</name>
</gene>
<feature type="domain" description="DUF5129" evidence="4">
    <location>
        <begin position="41"/>
        <end position="166"/>
    </location>
</feature>
<feature type="signal peptide" evidence="3">
    <location>
        <begin position="1"/>
        <end position="25"/>
    </location>
</feature>
<comment type="caution">
    <text evidence="5">The sequence shown here is derived from an EMBL/GenBank/DDBJ whole genome shotgun (WGS) entry which is preliminary data.</text>
</comment>
<dbReference type="RefSeq" id="WP_204911625.1">
    <property type="nucleotide sequence ID" value="NZ_BAAAYR010000001.1"/>
</dbReference>
<dbReference type="InterPro" id="IPR033435">
    <property type="entry name" value="DUF5129"/>
</dbReference>
<feature type="region of interest" description="Disordered" evidence="1">
    <location>
        <begin position="465"/>
        <end position="509"/>
    </location>
</feature>
<dbReference type="Gene3D" id="3.10.310.50">
    <property type="match status" value="1"/>
</dbReference>
<feature type="compositionally biased region" description="Gly residues" evidence="1">
    <location>
        <begin position="497"/>
        <end position="509"/>
    </location>
</feature>
<evidence type="ECO:0000256" key="1">
    <source>
        <dbReference type="SAM" id="MobiDB-lite"/>
    </source>
</evidence>
<keyword evidence="2" id="KW-0472">Membrane</keyword>
<keyword evidence="3" id="KW-0732">Signal</keyword>
<feature type="transmembrane region" description="Helical" evidence="2">
    <location>
        <begin position="208"/>
        <end position="229"/>
    </location>
</feature>
<feature type="chain" id="PRO_5045234636" description="DUF5129 domain-containing protein" evidence="3">
    <location>
        <begin position="26"/>
        <end position="509"/>
    </location>
</feature>
<keyword evidence="6" id="KW-1185">Reference proteome</keyword>
<dbReference type="EMBL" id="BAAAYR010000001">
    <property type="protein sequence ID" value="GAA3559747.1"/>
    <property type="molecule type" value="Genomic_DNA"/>
</dbReference>
<evidence type="ECO:0000259" key="4">
    <source>
        <dbReference type="Pfam" id="PF17173"/>
    </source>
</evidence>
<sequence length="509" mass="52423">MSLGRRAVGLLFAVALLVAVPAATAGTATAAAPTTRASLILDDGRILDDKQVVHDINALRNGAGVHVAVLTTGDDADVSKDGYDDDVLTYLEDHDDAAVLDPDGGGLRDGLILIAVSPDVRQVGVYAGDDVDLDADGVEDVVNAVRPDARAGRWDAVVVRGAKKALAVTAAGGGTGSSDPDEQDPEPAYPDDEPTSTGTGSSVQAGPILGGLAVLGALIGVPAAAVAVVRRRRRRAALLAWTPEPAAVADALRQWRDATEQVQMTGYPEQPRDRTGRAAWTYDPAEAVTTLEALAADGPTRAQRVDPGTRTRLAALLEPGRTLTAWVDDARFWAREPGWEQRWGAELDRLVVAPLAAFVSSVDALAGDRPERRLTEVRTEAGALESSASALDQAVRAGVVRPTDGVVEARALNRRIRTFAEEAARTVGRGMSDRSKRSLLGGSAGYDPTLSPYVLGNLIAATAAPNPSAQPATDPFGAGGFGGGGSAATTTFTDSSGSGGGMTGGSGSF</sequence>
<dbReference type="Proteomes" id="UP001500767">
    <property type="component" value="Unassembled WGS sequence"/>
</dbReference>
<keyword evidence="2" id="KW-0812">Transmembrane</keyword>
<protein>
    <recommendedName>
        <fullName evidence="4">DUF5129 domain-containing protein</fullName>
    </recommendedName>
</protein>
<evidence type="ECO:0000256" key="2">
    <source>
        <dbReference type="SAM" id="Phobius"/>
    </source>
</evidence>
<evidence type="ECO:0000313" key="5">
    <source>
        <dbReference type="EMBL" id="GAA3559747.1"/>
    </source>
</evidence>
<reference evidence="6" key="1">
    <citation type="journal article" date="2019" name="Int. J. Syst. Evol. Microbiol.">
        <title>The Global Catalogue of Microorganisms (GCM) 10K type strain sequencing project: providing services to taxonomists for standard genome sequencing and annotation.</title>
        <authorList>
            <consortium name="The Broad Institute Genomics Platform"/>
            <consortium name="The Broad Institute Genome Sequencing Center for Infectious Disease"/>
            <person name="Wu L."/>
            <person name="Ma J."/>
        </authorList>
    </citation>
    <scope>NUCLEOTIDE SEQUENCE [LARGE SCALE GENOMIC DNA]</scope>
    <source>
        <strain evidence="6">JCM 16540</strain>
    </source>
</reference>
<dbReference type="Pfam" id="PF17173">
    <property type="entry name" value="DUF5129"/>
    <property type="match status" value="1"/>
</dbReference>
<keyword evidence="2" id="KW-1133">Transmembrane helix</keyword>
<name>A0ABP6X6J3_9ACTN</name>